<reference evidence="1" key="1">
    <citation type="submission" date="2019-03" db="EMBL/GenBank/DDBJ databases">
        <title>Long read genome sequence of the mycoparasitic Pythium oligandrum ATCC 38472 isolated from sugarbeet rhizosphere.</title>
        <authorList>
            <person name="Gaulin E."/>
        </authorList>
    </citation>
    <scope>NUCLEOTIDE SEQUENCE</scope>
    <source>
        <strain evidence="1">ATCC 38472_TT</strain>
    </source>
</reference>
<comment type="caution">
    <text evidence="1">The sequence shown here is derived from an EMBL/GenBank/DDBJ whole genome shotgun (WGS) entry which is preliminary data.</text>
</comment>
<accession>A0A8K1CIJ2</accession>
<keyword evidence="2" id="KW-1185">Reference proteome</keyword>
<protein>
    <submittedName>
        <fullName evidence="1">Uncharacterized protein</fullName>
    </submittedName>
</protein>
<dbReference type="AlphaFoldDB" id="A0A8K1CIJ2"/>
<organism evidence="1 2">
    <name type="scientific">Pythium oligandrum</name>
    <name type="common">Mycoparasitic fungus</name>
    <dbReference type="NCBI Taxonomy" id="41045"/>
    <lineage>
        <taxon>Eukaryota</taxon>
        <taxon>Sar</taxon>
        <taxon>Stramenopiles</taxon>
        <taxon>Oomycota</taxon>
        <taxon>Peronosporomycetes</taxon>
        <taxon>Pythiales</taxon>
        <taxon>Pythiaceae</taxon>
        <taxon>Pythium</taxon>
    </lineage>
</organism>
<gene>
    <name evidence="1" type="ORF">Poli38472_012858</name>
</gene>
<evidence type="ECO:0000313" key="1">
    <source>
        <dbReference type="EMBL" id="TMW64236.1"/>
    </source>
</evidence>
<sequence>MTRAVYRGLYRRVVTMCDRQVDALCDRMDRLCLGVLSMVLMEAARVWPRVCPPQEKMEAGHIWPCFYPSNEQDAMHIDGIVIDKNQIAFA</sequence>
<dbReference type="Proteomes" id="UP000794436">
    <property type="component" value="Unassembled WGS sequence"/>
</dbReference>
<evidence type="ECO:0000313" key="2">
    <source>
        <dbReference type="Proteomes" id="UP000794436"/>
    </source>
</evidence>
<proteinExistence type="predicted"/>
<name>A0A8K1CIJ2_PYTOL</name>
<dbReference type="EMBL" id="SPLM01000040">
    <property type="protein sequence ID" value="TMW64236.1"/>
    <property type="molecule type" value="Genomic_DNA"/>
</dbReference>